<dbReference type="GeneTree" id="ENSGT00940000171785"/>
<reference evidence="4" key="1">
    <citation type="submission" date="2015-09" db="EMBL/GenBank/DDBJ databases">
        <authorList>
            <person name="Sai Rama Sridatta P."/>
        </authorList>
    </citation>
    <scope>NUCLEOTIDE SEQUENCE [LARGE SCALE GENOMIC DNA]</scope>
</reference>
<feature type="signal peptide" evidence="2">
    <location>
        <begin position="1"/>
        <end position="22"/>
    </location>
</feature>
<protein>
    <recommendedName>
        <fullName evidence="5">Immunoglobulin V-set domain-containing protein</fullName>
    </recommendedName>
</protein>
<dbReference type="SUPFAM" id="SSF48726">
    <property type="entry name" value="Immunoglobulin"/>
    <property type="match status" value="1"/>
</dbReference>
<reference evidence="3" key="2">
    <citation type="submission" date="2025-08" db="UniProtKB">
        <authorList>
            <consortium name="Ensembl"/>
        </authorList>
    </citation>
    <scope>IDENTIFICATION</scope>
</reference>
<reference evidence="3" key="3">
    <citation type="submission" date="2025-09" db="UniProtKB">
        <authorList>
            <consortium name="Ensembl"/>
        </authorList>
    </citation>
    <scope>IDENTIFICATION</scope>
</reference>
<keyword evidence="1" id="KW-0812">Transmembrane</keyword>
<keyword evidence="2" id="KW-0732">Signal</keyword>
<organism evidence="3 4">
    <name type="scientific">Lates calcarifer</name>
    <name type="common">Barramundi</name>
    <name type="synonym">Holocentrus calcarifer</name>
    <dbReference type="NCBI Taxonomy" id="8187"/>
    <lineage>
        <taxon>Eukaryota</taxon>
        <taxon>Metazoa</taxon>
        <taxon>Chordata</taxon>
        <taxon>Craniata</taxon>
        <taxon>Vertebrata</taxon>
        <taxon>Euteleostomi</taxon>
        <taxon>Actinopterygii</taxon>
        <taxon>Neopterygii</taxon>
        <taxon>Teleostei</taxon>
        <taxon>Neoteleostei</taxon>
        <taxon>Acanthomorphata</taxon>
        <taxon>Carangaria</taxon>
        <taxon>Carangaria incertae sedis</taxon>
        <taxon>Centropomidae</taxon>
        <taxon>Lates</taxon>
    </lineage>
</organism>
<keyword evidence="1" id="KW-1133">Transmembrane helix</keyword>
<name>A0A4W6CEV3_LATCA</name>
<accession>A0A4W6CEV3</accession>
<dbReference type="InParanoid" id="A0A4W6CEV3"/>
<evidence type="ECO:0000313" key="4">
    <source>
        <dbReference type="Proteomes" id="UP000314980"/>
    </source>
</evidence>
<evidence type="ECO:0008006" key="5">
    <source>
        <dbReference type="Google" id="ProtNLM"/>
    </source>
</evidence>
<feature type="transmembrane region" description="Helical" evidence="1">
    <location>
        <begin position="152"/>
        <end position="174"/>
    </location>
</feature>
<dbReference type="Proteomes" id="UP000314980">
    <property type="component" value="Unassembled WGS sequence"/>
</dbReference>
<evidence type="ECO:0000256" key="2">
    <source>
        <dbReference type="SAM" id="SignalP"/>
    </source>
</evidence>
<feature type="chain" id="PRO_5021336027" description="Immunoglobulin V-set domain-containing protein" evidence="2">
    <location>
        <begin position="23"/>
        <end position="176"/>
    </location>
</feature>
<evidence type="ECO:0000256" key="1">
    <source>
        <dbReference type="SAM" id="Phobius"/>
    </source>
</evidence>
<sequence>FFFFKLTRNLLTVTLLSTRGNSSCSYCCAATDCVTTSGNWKIIFGKGTKLTVESRDEYRPSYYELEHGNTKVCLATGYSRQKATEKHPLFNDTDITNRAVRIEGDSLFNNVVFLNRSDEILCENETKPEGETPCVDMVEKDPTVNTMALTMLVLRVIFIKTIVFNLLMTLRLWISH</sequence>
<dbReference type="STRING" id="8187.ENSLCAP00010010099"/>
<proteinExistence type="predicted"/>
<dbReference type="InterPro" id="IPR036179">
    <property type="entry name" value="Ig-like_dom_sf"/>
</dbReference>
<keyword evidence="4" id="KW-1185">Reference proteome</keyword>
<dbReference type="Ensembl" id="ENSLCAT00010010325.1">
    <property type="protein sequence ID" value="ENSLCAP00010010099.1"/>
    <property type="gene ID" value="ENSLCAG00010004823.1"/>
</dbReference>
<keyword evidence="1" id="KW-0472">Membrane</keyword>
<evidence type="ECO:0000313" key="3">
    <source>
        <dbReference type="Ensembl" id="ENSLCAP00010010099.1"/>
    </source>
</evidence>
<dbReference type="AlphaFoldDB" id="A0A4W6CEV3"/>